<reference evidence="1" key="1">
    <citation type="submission" date="2018-05" db="EMBL/GenBank/DDBJ databases">
        <title>Complete genome sequnece of Akkermansia muciniphila EB-AMDK-40.</title>
        <authorList>
            <person name="Nam Y.-D."/>
            <person name="Chung W.-H."/>
            <person name="Park Y.S."/>
            <person name="Kang J."/>
        </authorList>
    </citation>
    <scope>NUCLEOTIDE SEQUENCE</scope>
    <source>
        <strain evidence="1">EB-AMDK-40</strain>
    </source>
</reference>
<name>A0AAE6T9P8_9BACT</name>
<protein>
    <submittedName>
        <fullName evidence="1">Uncharacterized protein</fullName>
    </submittedName>
</protein>
<accession>A0AAE6T9P8</accession>
<proteinExistence type="predicted"/>
<evidence type="ECO:0000313" key="2">
    <source>
        <dbReference type="Proteomes" id="UP000642553"/>
    </source>
</evidence>
<dbReference type="Proteomes" id="UP000642553">
    <property type="component" value="Chromosome"/>
</dbReference>
<evidence type="ECO:0000313" key="1">
    <source>
        <dbReference type="EMBL" id="QHV62777.1"/>
    </source>
</evidence>
<dbReference type="EMBL" id="CP029701">
    <property type="protein sequence ID" value="QHV62777.1"/>
    <property type="molecule type" value="Genomic_DNA"/>
</dbReference>
<organism evidence="1 2">
    <name type="scientific">Akkermansia massiliensis</name>
    <dbReference type="NCBI Taxonomy" id="2927224"/>
    <lineage>
        <taxon>Bacteria</taxon>
        <taxon>Pseudomonadati</taxon>
        <taxon>Verrucomicrobiota</taxon>
        <taxon>Verrucomicrobiia</taxon>
        <taxon>Verrucomicrobiales</taxon>
        <taxon>Akkermansiaceae</taxon>
        <taxon>Akkermansia</taxon>
    </lineage>
</organism>
<dbReference type="AlphaFoldDB" id="A0AAE6T9P8"/>
<sequence>MTLILQREILNGNNFWKRLFRTKWIPQRLFQLKFGVILHLVNWKLLLTLLIFNMNTLYNKIYIILLIIILSGCDKSPPQPDTWEKMMTNTMGVPQNSWRLHTSMRGRIRIIYIFQTDQQWTDCIHLQALKLQDGLDARVSYSGISTDNILDVSGVKNDFNKEIIKNPEIYSLINKDFLKGDLTPYSMLHIRDKFLEKEYKETDKHEFITFPFGEIFILYKKIIQGDKYLVIIAISPHEK</sequence>
<gene>
    <name evidence="1" type="ORF">DMI76_05055</name>
</gene>